<accession>A0A650DG37</accession>
<evidence type="ECO:0000313" key="2">
    <source>
        <dbReference type="Proteomes" id="UP000433151"/>
    </source>
</evidence>
<gene>
    <name evidence="1" type="ORF">Makalu002_133</name>
</gene>
<dbReference type="Pfam" id="PF11246">
    <property type="entry name" value="Phage_gp53"/>
    <property type="match status" value="1"/>
</dbReference>
<sequence>MLFSFFPAIEYNGKMITDIVRNYRAYFNAIISDYNIQTYYIQGSPRPEQVAYEVYGNQQLYWILLMLNDVYDPFHDWITDQETAYESAEQRYANVGGNQVLYHVDIDGNKYWNLTEYPKGSSNWYDKGDIHHRHLQFHGALSAVDTLEDAILRNEERRKIKIIDPTQIKQFINAFIREMEKADV</sequence>
<organism evidence="1 2">
    <name type="scientific">Escherichia phage Ec_Makalu_002</name>
    <dbReference type="NCBI Taxonomy" id="2682770"/>
    <lineage>
        <taxon>Viruses</taxon>
        <taxon>Duplodnaviria</taxon>
        <taxon>Heunggongvirae</taxon>
        <taxon>Uroviricota</taxon>
        <taxon>Caudoviricetes</taxon>
        <taxon>Pantevenvirales</taxon>
        <taxon>Straboviridae</taxon>
        <taxon>Krischvirus</taxon>
        <taxon>Krischvirus gec3s</taxon>
    </lineage>
</organism>
<evidence type="ECO:0000313" key="1">
    <source>
        <dbReference type="EMBL" id="QGS83738.1"/>
    </source>
</evidence>
<proteinExistence type="predicted"/>
<dbReference type="SMR" id="A0A650DG37"/>
<protein>
    <submittedName>
        <fullName evidence="1">Baseplate wedge protein</fullName>
    </submittedName>
</protein>
<reference evidence="1 2" key="1">
    <citation type="submission" date="2019-11" db="EMBL/GenBank/DDBJ databases">
        <title>Complete genome sequence of bacteriophage Ec_Makalu_002.</title>
        <authorList>
            <person name="Dhungana G."/>
            <person name="Malla R."/>
            <person name="Adhya S."/>
            <person name="Rajaure M."/>
        </authorList>
    </citation>
    <scope>NUCLEOTIDE SEQUENCE [LARGE SCALE GENOMIC DNA]</scope>
</reference>
<dbReference type="EMBL" id="MN709127">
    <property type="protein sequence ID" value="QGS83738.1"/>
    <property type="molecule type" value="Genomic_DNA"/>
</dbReference>
<name>A0A650DG37_9CAUD</name>
<dbReference type="InterPro" id="IPR022607">
    <property type="entry name" value="Phage_T4_Gp53_baseplate_wedge"/>
</dbReference>
<dbReference type="Proteomes" id="UP000433151">
    <property type="component" value="Segment"/>
</dbReference>